<name>T1K9C0_TETUR</name>
<reference evidence="2" key="1">
    <citation type="submission" date="2011-08" db="EMBL/GenBank/DDBJ databases">
        <authorList>
            <person name="Rombauts S."/>
        </authorList>
    </citation>
    <scope>NUCLEOTIDE SEQUENCE</scope>
    <source>
        <strain evidence="2">London</strain>
    </source>
</reference>
<dbReference type="HOGENOM" id="CLU_3360305_0_0_1"/>
<keyword evidence="2" id="KW-1185">Reference proteome</keyword>
<sequence>MKSRLIVIRENKIVIHFNFIYCCNTNYCCLTGLRSK</sequence>
<dbReference type="AlphaFoldDB" id="T1K9C0"/>
<reference evidence="1" key="2">
    <citation type="submission" date="2015-06" db="UniProtKB">
        <authorList>
            <consortium name="EnsemblMetazoa"/>
        </authorList>
    </citation>
    <scope>IDENTIFICATION</scope>
</reference>
<protein>
    <submittedName>
        <fullName evidence="1">Uncharacterized protein</fullName>
    </submittedName>
</protein>
<organism evidence="1 2">
    <name type="scientific">Tetranychus urticae</name>
    <name type="common">Two-spotted spider mite</name>
    <dbReference type="NCBI Taxonomy" id="32264"/>
    <lineage>
        <taxon>Eukaryota</taxon>
        <taxon>Metazoa</taxon>
        <taxon>Ecdysozoa</taxon>
        <taxon>Arthropoda</taxon>
        <taxon>Chelicerata</taxon>
        <taxon>Arachnida</taxon>
        <taxon>Acari</taxon>
        <taxon>Acariformes</taxon>
        <taxon>Trombidiformes</taxon>
        <taxon>Prostigmata</taxon>
        <taxon>Eleutherengona</taxon>
        <taxon>Raphignathae</taxon>
        <taxon>Tetranychoidea</taxon>
        <taxon>Tetranychidae</taxon>
        <taxon>Tetranychus</taxon>
    </lineage>
</organism>
<dbReference type="EnsemblMetazoa" id="tetur07g04390.1">
    <property type="protein sequence ID" value="tetur07g04390.1"/>
    <property type="gene ID" value="tetur07g04390"/>
</dbReference>
<dbReference type="Proteomes" id="UP000015104">
    <property type="component" value="Unassembled WGS sequence"/>
</dbReference>
<evidence type="ECO:0000313" key="1">
    <source>
        <dbReference type="EnsemblMetazoa" id="tetur07g04390.1"/>
    </source>
</evidence>
<dbReference type="EMBL" id="CAEY01001890">
    <property type="status" value="NOT_ANNOTATED_CDS"/>
    <property type="molecule type" value="Genomic_DNA"/>
</dbReference>
<accession>T1K9C0</accession>
<proteinExistence type="predicted"/>
<evidence type="ECO:0000313" key="2">
    <source>
        <dbReference type="Proteomes" id="UP000015104"/>
    </source>
</evidence>